<reference evidence="2" key="2">
    <citation type="submission" date="2025-09" db="UniProtKB">
        <authorList>
            <consortium name="Ensembl"/>
        </authorList>
    </citation>
    <scope>IDENTIFICATION</scope>
</reference>
<evidence type="ECO:0000256" key="1">
    <source>
        <dbReference type="SAM" id="MobiDB-lite"/>
    </source>
</evidence>
<feature type="region of interest" description="Disordered" evidence="1">
    <location>
        <begin position="37"/>
        <end position="110"/>
    </location>
</feature>
<evidence type="ECO:0000313" key="2">
    <source>
        <dbReference type="Ensembl" id="ENSAZOP00000012685.1"/>
    </source>
</evidence>
<dbReference type="Proteomes" id="UP000694549">
    <property type="component" value="Unplaced"/>
</dbReference>
<proteinExistence type="predicted"/>
<accession>A0A8B9UST5</accession>
<dbReference type="AlphaFoldDB" id="A0A8B9UST5"/>
<evidence type="ECO:0000313" key="3">
    <source>
        <dbReference type="Proteomes" id="UP000694549"/>
    </source>
</evidence>
<sequence length="210" mass="23515">MLKVTPTSSAKIKKTMQTSYMKWFLKAEPLKTCYHSEDAEATESSENSQGLSMSELSSALEKVEGQPVLSKSSEDAESCALGFSEHKRIPDNAAENQTEGSSDKDNDECPDLVDLSTLNKELRPYRNEDSMVHIAEHRTRTKSTSASSVGSCSTIPPELVKRKIKRQLTKQQKSALRRRLQKGEANVYTKQRRENMHNIKSSLDAASFWG</sequence>
<reference evidence="2" key="1">
    <citation type="submission" date="2025-08" db="UniProtKB">
        <authorList>
            <consortium name="Ensembl"/>
        </authorList>
    </citation>
    <scope>IDENTIFICATION</scope>
</reference>
<protein>
    <submittedName>
        <fullName evidence="2">Uncharacterized protein</fullName>
    </submittedName>
</protein>
<feature type="compositionally biased region" description="Polar residues" evidence="1">
    <location>
        <begin position="42"/>
        <end position="57"/>
    </location>
</feature>
<dbReference type="Ensembl" id="ENSAZOT00000013589.1">
    <property type="protein sequence ID" value="ENSAZOP00000012685.1"/>
    <property type="gene ID" value="ENSAZOG00000008138.1"/>
</dbReference>
<organism evidence="2 3">
    <name type="scientific">Anas zonorhyncha</name>
    <name type="common">Eastern spot-billed duck</name>
    <dbReference type="NCBI Taxonomy" id="75864"/>
    <lineage>
        <taxon>Eukaryota</taxon>
        <taxon>Metazoa</taxon>
        <taxon>Chordata</taxon>
        <taxon>Craniata</taxon>
        <taxon>Vertebrata</taxon>
        <taxon>Euteleostomi</taxon>
        <taxon>Archelosauria</taxon>
        <taxon>Archosauria</taxon>
        <taxon>Dinosauria</taxon>
        <taxon>Saurischia</taxon>
        <taxon>Theropoda</taxon>
        <taxon>Coelurosauria</taxon>
        <taxon>Aves</taxon>
        <taxon>Neognathae</taxon>
        <taxon>Galloanserae</taxon>
        <taxon>Anseriformes</taxon>
        <taxon>Anatidae</taxon>
        <taxon>Anatinae</taxon>
        <taxon>Anas</taxon>
    </lineage>
</organism>
<keyword evidence="3" id="KW-1185">Reference proteome</keyword>
<name>A0A8B9UST5_9AVES</name>